<keyword evidence="1" id="KW-0732">Signal</keyword>
<dbReference type="Gene3D" id="2.60.120.200">
    <property type="match status" value="1"/>
</dbReference>
<dbReference type="PROSITE" id="PS51257">
    <property type="entry name" value="PROKAR_LIPOPROTEIN"/>
    <property type="match status" value="1"/>
</dbReference>
<feature type="signal peptide" evidence="1">
    <location>
        <begin position="1"/>
        <end position="24"/>
    </location>
</feature>
<evidence type="ECO:0000313" key="3">
    <source>
        <dbReference type="Proteomes" id="UP001597319"/>
    </source>
</evidence>
<keyword evidence="3" id="KW-1185">Reference proteome</keyword>
<feature type="chain" id="PRO_5046440853" evidence="1">
    <location>
        <begin position="25"/>
        <end position="308"/>
    </location>
</feature>
<dbReference type="RefSeq" id="WP_378290898.1">
    <property type="nucleotide sequence ID" value="NZ_JBHULE010000008.1"/>
</dbReference>
<evidence type="ECO:0000313" key="2">
    <source>
        <dbReference type="EMBL" id="MFD2562367.1"/>
    </source>
</evidence>
<name>A0ABW5LD63_9FLAO</name>
<reference evidence="3" key="1">
    <citation type="journal article" date="2019" name="Int. J. Syst. Evol. Microbiol.">
        <title>The Global Catalogue of Microorganisms (GCM) 10K type strain sequencing project: providing services to taxonomists for standard genome sequencing and annotation.</title>
        <authorList>
            <consortium name="The Broad Institute Genomics Platform"/>
            <consortium name="The Broad Institute Genome Sequencing Center for Infectious Disease"/>
            <person name="Wu L."/>
            <person name="Ma J."/>
        </authorList>
    </citation>
    <scope>NUCLEOTIDE SEQUENCE [LARGE SCALE GENOMIC DNA]</scope>
    <source>
        <strain evidence="3">KCTC 52274</strain>
    </source>
</reference>
<dbReference type="SUPFAM" id="SSF49899">
    <property type="entry name" value="Concanavalin A-like lectins/glucanases"/>
    <property type="match status" value="1"/>
</dbReference>
<comment type="caution">
    <text evidence="2">The sequence shown here is derived from an EMBL/GenBank/DDBJ whole genome shotgun (WGS) entry which is preliminary data.</text>
</comment>
<dbReference type="EMBL" id="JBHULE010000008">
    <property type="protein sequence ID" value="MFD2562367.1"/>
    <property type="molecule type" value="Genomic_DNA"/>
</dbReference>
<protein>
    <submittedName>
        <fullName evidence="2">LamG-like jellyroll fold domain-containing protein</fullName>
    </submittedName>
</protein>
<dbReference type="InterPro" id="IPR013320">
    <property type="entry name" value="ConA-like_dom_sf"/>
</dbReference>
<sequence>MKTIKPNLHYIVFLALALSFLVGSCGKDNTKKDKTQKDIDKKNTTNISLKEALTFYASFDQGVQADFALGDPQLYTIPSRKARDSAQVGIHKKDISIAKNQGLKGDALLYGSNSKGYIYYVSKDNIAYNTENWNGAVSFWLNLDPATDLEPGYCDPIQITDVSYNDASIWVDFTKENPRDFRLGVIGDKTSWKKDTTISDNDDPDFINQLLPVSKPPFAKGSWTHIFINFNGLNTENAETSLYINGILKGQRNGITDPFSWELDKSNIYLGLGYIGLMDELSIYNRNLTQKEITTLYTLENGVHTLLK</sequence>
<evidence type="ECO:0000256" key="1">
    <source>
        <dbReference type="SAM" id="SignalP"/>
    </source>
</evidence>
<proteinExistence type="predicted"/>
<gene>
    <name evidence="2" type="ORF">ACFSR1_06760</name>
</gene>
<accession>A0ABW5LD63</accession>
<dbReference type="Pfam" id="PF13385">
    <property type="entry name" value="Laminin_G_3"/>
    <property type="match status" value="1"/>
</dbReference>
<dbReference type="Proteomes" id="UP001597319">
    <property type="component" value="Unassembled WGS sequence"/>
</dbReference>
<organism evidence="2 3">
    <name type="scientific">Aquimarina rubra</name>
    <dbReference type="NCBI Taxonomy" id="1920033"/>
    <lineage>
        <taxon>Bacteria</taxon>
        <taxon>Pseudomonadati</taxon>
        <taxon>Bacteroidota</taxon>
        <taxon>Flavobacteriia</taxon>
        <taxon>Flavobacteriales</taxon>
        <taxon>Flavobacteriaceae</taxon>
        <taxon>Aquimarina</taxon>
    </lineage>
</organism>